<dbReference type="PANTHER" id="PTHR43386">
    <property type="entry name" value="OLIGOPEPTIDE TRANSPORT SYSTEM PERMEASE PROTEIN APPC"/>
    <property type="match status" value="1"/>
</dbReference>
<dbReference type="Pfam" id="PF12911">
    <property type="entry name" value="OppC_N"/>
    <property type="match status" value="1"/>
</dbReference>
<keyword evidence="5" id="KW-0571">Peptide transport</keyword>
<organism evidence="12 13">
    <name type="scientific">Candidatus Enterocloster faecavium</name>
    <dbReference type="NCBI Taxonomy" id="2838560"/>
    <lineage>
        <taxon>Bacteria</taxon>
        <taxon>Bacillati</taxon>
        <taxon>Bacillota</taxon>
        <taxon>Clostridia</taxon>
        <taxon>Lachnospirales</taxon>
        <taxon>Lachnospiraceae</taxon>
        <taxon>Enterocloster</taxon>
    </lineage>
</organism>
<dbReference type="PROSITE" id="PS50928">
    <property type="entry name" value="ABC_TM1"/>
    <property type="match status" value="1"/>
</dbReference>
<evidence type="ECO:0000313" key="12">
    <source>
        <dbReference type="EMBL" id="HJB07654.1"/>
    </source>
</evidence>
<dbReference type="InterPro" id="IPR025966">
    <property type="entry name" value="OppC_N"/>
</dbReference>
<dbReference type="InterPro" id="IPR000515">
    <property type="entry name" value="MetI-like"/>
</dbReference>
<reference evidence="12" key="2">
    <citation type="submission" date="2021-04" db="EMBL/GenBank/DDBJ databases">
        <authorList>
            <person name="Gilroy R."/>
        </authorList>
    </citation>
    <scope>NUCLEOTIDE SEQUENCE</scope>
    <source>
        <strain evidence="12">CHK188-4685</strain>
    </source>
</reference>
<protein>
    <submittedName>
        <fullName evidence="12">ABC transporter permease</fullName>
    </submittedName>
</protein>
<evidence type="ECO:0000256" key="6">
    <source>
        <dbReference type="ARBA" id="ARBA00022927"/>
    </source>
</evidence>
<gene>
    <name evidence="12" type="ORF">H9716_07265</name>
</gene>
<dbReference type="GO" id="GO:0015031">
    <property type="term" value="P:protein transport"/>
    <property type="evidence" value="ECO:0007669"/>
    <property type="project" value="UniProtKB-KW"/>
</dbReference>
<evidence type="ECO:0000256" key="7">
    <source>
        <dbReference type="ARBA" id="ARBA00022989"/>
    </source>
</evidence>
<proteinExistence type="inferred from homology"/>
<feature type="transmembrane region" description="Helical" evidence="10">
    <location>
        <begin position="181"/>
        <end position="203"/>
    </location>
</feature>
<feature type="domain" description="ABC transmembrane type-1" evidence="11">
    <location>
        <begin position="146"/>
        <end position="335"/>
    </location>
</feature>
<keyword evidence="6" id="KW-0653">Protein transport</keyword>
<dbReference type="EMBL" id="DWYS01000088">
    <property type="protein sequence ID" value="HJB07654.1"/>
    <property type="molecule type" value="Genomic_DNA"/>
</dbReference>
<dbReference type="Proteomes" id="UP000886804">
    <property type="component" value="Unassembled WGS sequence"/>
</dbReference>
<dbReference type="GO" id="GO:0055085">
    <property type="term" value="P:transmembrane transport"/>
    <property type="evidence" value="ECO:0007669"/>
    <property type="project" value="InterPro"/>
</dbReference>
<dbReference type="GO" id="GO:0015833">
    <property type="term" value="P:peptide transport"/>
    <property type="evidence" value="ECO:0007669"/>
    <property type="project" value="UniProtKB-KW"/>
</dbReference>
<name>A0A9D2RKS2_9FIRM</name>
<dbReference type="SUPFAM" id="SSF161098">
    <property type="entry name" value="MetI-like"/>
    <property type="match status" value="1"/>
</dbReference>
<keyword evidence="8 10" id="KW-0472">Membrane</keyword>
<feature type="transmembrane region" description="Helical" evidence="10">
    <location>
        <begin position="148"/>
        <end position="169"/>
    </location>
</feature>
<evidence type="ECO:0000256" key="10">
    <source>
        <dbReference type="RuleBase" id="RU363032"/>
    </source>
</evidence>
<evidence type="ECO:0000256" key="1">
    <source>
        <dbReference type="ARBA" id="ARBA00004651"/>
    </source>
</evidence>
<dbReference type="NCBIfam" id="NF045475">
    <property type="entry name" value="Opp3C"/>
    <property type="match status" value="1"/>
</dbReference>
<reference evidence="12" key="1">
    <citation type="journal article" date="2021" name="PeerJ">
        <title>Extensive microbial diversity within the chicken gut microbiome revealed by metagenomics and culture.</title>
        <authorList>
            <person name="Gilroy R."/>
            <person name="Ravi A."/>
            <person name="Getino M."/>
            <person name="Pursley I."/>
            <person name="Horton D.L."/>
            <person name="Alikhan N.F."/>
            <person name="Baker D."/>
            <person name="Gharbi K."/>
            <person name="Hall N."/>
            <person name="Watson M."/>
            <person name="Adriaenssens E.M."/>
            <person name="Foster-Nyarko E."/>
            <person name="Jarju S."/>
            <person name="Secka A."/>
            <person name="Antonio M."/>
            <person name="Oren A."/>
            <person name="Chaudhuri R.R."/>
            <person name="La Ragione R."/>
            <person name="Hildebrand F."/>
            <person name="Pallen M.J."/>
        </authorList>
    </citation>
    <scope>NUCLEOTIDE SEQUENCE</scope>
    <source>
        <strain evidence="12">CHK188-4685</strain>
    </source>
</reference>
<feature type="transmembrane region" description="Helical" evidence="10">
    <location>
        <begin position="278"/>
        <end position="297"/>
    </location>
</feature>
<comment type="caution">
    <text evidence="12">The sequence shown here is derived from an EMBL/GenBank/DDBJ whole genome shotgun (WGS) entry which is preliminary data.</text>
</comment>
<dbReference type="Pfam" id="PF00528">
    <property type="entry name" value="BPD_transp_1"/>
    <property type="match status" value="1"/>
</dbReference>
<evidence type="ECO:0000256" key="2">
    <source>
        <dbReference type="ARBA" id="ARBA00022448"/>
    </source>
</evidence>
<feature type="transmembrane region" description="Helical" evidence="10">
    <location>
        <begin position="50"/>
        <end position="71"/>
    </location>
</feature>
<keyword evidence="3" id="KW-1003">Cell membrane</keyword>
<comment type="subcellular location">
    <subcellularLocation>
        <location evidence="1 10">Cell membrane</location>
        <topology evidence="1 10">Multi-pass membrane protein</topology>
    </subcellularLocation>
</comment>
<comment type="similarity">
    <text evidence="9">Belongs to the binding-protein-dependent transport system permease family. OppBC subfamily.</text>
</comment>
<dbReference type="PANTHER" id="PTHR43386:SF24">
    <property type="entry name" value="OLIGOPEPTIDE TRANSPORT SYSTEM PERMEASE PROTEIN AMID"/>
    <property type="match status" value="1"/>
</dbReference>
<dbReference type="AlphaFoldDB" id="A0A9D2RKS2"/>
<feature type="transmembrane region" description="Helical" evidence="10">
    <location>
        <begin position="317"/>
        <end position="338"/>
    </location>
</feature>
<feature type="transmembrane region" description="Helical" evidence="10">
    <location>
        <begin position="209"/>
        <end position="228"/>
    </location>
</feature>
<dbReference type="GO" id="GO:0005886">
    <property type="term" value="C:plasma membrane"/>
    <property type="evidence" value="ECO:0007669"/>
    <property type="project" value="UniProtKB-SubCell"/>
</dbReference>
<keyword evidence="2 10" id="KW-0813">Transport</keyword>
<evidence type="ECO:0000313" key="13">
    <source>
        <dbReference type="Proteomes" id="UP000886804"/>
    </source>
</evidence>
<dbReference type="CDD" id="cd06261">
    <property type="entry name" value="TM_PBP2"/>
    <property type="match status" value="1"/>
</dbReference>
<dbReference type="Gene3D" id="1.10.3720.10">
    <property type="entry name" value="MetI-like"/>
    <property type="match status" value="1"/>
</dbReference>
<accession>A0A9D2RKS2</accession>
<evidence type="ECO:0000256" key="3">
    <source>
        <dbReference type="ARBA" id="ARBA00022475"/>
    </source>
</evidence>
<dbReference type="InterPro" id="IPR050366">
    <property type="entry name" value="BP-dependent_transpt_permease"/>
</dbReference>
<evidence type="ECO:0000256" key="4">
    <source>
        <dbReference type="ARBA" id="ARBA00022692"/>
    </source>
</evidence>
<evidence type="ECO:0000259" key="11">
    <source>
        <dbReference type="PROSITE" id="PS50928"/>
    </source>
</evidence>
<keyword evidence="4 10" id="KW-0812">Transmembrane</keyword>
<keyword evidence="7 10" id="KW-1133">Transmembrane helix</keyword>
<evidence type="ECO:0000256" key="9">
    <source>
        <dbReference type="ARBA" id="ARBA00024202"/>
    </source>
</evidence>
<dbReference type="InterPro" id="IPR035906">
    <property type="entry name" value="MetI-like_sf"/>
</dbReference>
<evidence type="ECO:0000256" key="5">
    <source>
        <dbReference type="ARBA" id="ARBA00022856"/>
    </source>
</evidence>
<evidence type="ECO:0000256" key="8">
    <source>
        <dbReference type="ARBA" id="ARBA00023136"/>
    </source>
</evidence>
<sequence>MNQQPDLTQITFREDDFQLCHVDEKLDIDRNFSSQSYWKEAWVRFRKNRLAVFALIAVVAIIILALAGPVFSGYSVTEQDVTRQNMAPRIPGLEKMGIFDGTETLNKSTGSVTYNKYQENGLEDVYYWFGSDSLGRDIWTRVWSGTQVSLLVAFVAVAIDLAIGLSYGLTSGYFGGKTDMIMQRIVEIINSIPTLVTVTLLMLVMKPGLVTIILALGFTGWVGMSRIARAEMLKLKESEYVLASKTLGAKAYFIIFREIFPNMIGPVITNTMFSIPNAIFMEAYLSFIGLGIPVPLASLGSLISDAYKQFTTHPYQIVWPVVVLSVLMLCFNILADGLREALDPKMKEM</sequence>